<accession>A0A4Z2EIN7</accession>
<gene>
    <name evidence="1" type="ORF">EYF80_061233</name>
</gene>
<reference evidence="1 2" key="1">
    <citation type="submission" date="2019-03" db="EMBL/GenBank/DDBJ databases">
        <title>First draft genome of Liparis tanakae, snailfish: a comprehensive survey of snailfish specific genes.</title>
        <authorList>
            <person name="Kim W."/>
            <person name="Song I."/>
            <person name="Jeong J.-H."/>
            <person name="Kim D."/>
            <person name="Kim S."/>
            <person name="Ryu S."/>
            <person name="Song J.Y."/>
            <person name="Lee S.K."/>
        </authorList>
    </citation>
    <scope>NUCLEOTIDE SEQUENCE [LARGE SCALE GENOMIC DNA]</scope>
    <source>
        <tissue evidence="1">Muscle</tissue>
    </source>
</reference>
<keyword evidence="2" id="KW-1185">Reference proteome</keyword>
<dbReference type="AlphaFoldDB" id="A0A4Z2EIN7"/>
<dbReference type="EMBL" id="SRLO01006675">
    <property type="protein sequence ID" value="TNN28618.1"/>
    <property type="molecule type" value="Genomic_DNA"/>
</dbReference>
<organism evidence="1 2">
    <name type="scientific">Liparis tanakae</name>
    <name type="common">Tanaka's snailfish</name>
    <dbReference type="NCBI Taxonomy" id="230148"/>
    <lineage>
        <taxon>Eukaryota</taxon>
        <taxon>Metazoa</taxon>
        <taxon>Chordata</taxon>
        <taxon>Craniata</taxon>
        <taxon>Vertebrata</taxon>
        <taxon>Euteleostomi</taxon>
        <taxon>Actinopterygii</taxon>
        <taxon>Neopterygii</taxon>
        <taxon>Teleostei</taxon>
        <taxon>Neoteleostei</taxon>
        <taxon>Acanthomorphata</taxon>
        <taxon>Eupercaria</taxon>
        <taxon>Perciformes</taxon>
        <taxon>Cottioidei</taxon>
        <taxon>Cottales</taxon>
        <taxon>Liparidae</taxon>
        <taxon>Liparis</taxon>
    </lineage>
</organism>
<protein>
    <submittedName>
        <fullName evidence="1">Uncharacterized protein</fullName>
    </submittedName>
</protein>
<name>A0A4Z2EIN7_9TELE</name>
<comment type="caution">
    <text evidence="1">The sequence shown here is derived from an EMBL/GenBank/DDBJ whole genome shotgun (WGS) entry which is preliminary data.</text>
</comment>
<sequence length="81" mass="8896">MWRPAAAMWRPAAPRGVGASVPEEVGGAARRQLASLCSARLCWRFTAFLFSCLCEDTMTQCIPHNASLHLNHPSTQNNLTL</sequence>
<proteinExistence type="predicted"/>
<evidence type="ECO:0000313" key="1">
    <source>
        <dbReference type="EMBL" id="TNN28618.1"/>
    </source>
</evidence>
<dbReference type="Proteomes" id="UP000314294">
    <property type="component" value="Unassembled WGS sequence"/>
</dbReference>
<evidence type="ECO:0000313" key="2">
    <source>
        <dbReference type="Proteomes" id="UP000314294"/>
    </source>
</evidence>